<reference evidence="1" key="1">
    <citation type="submission" date="2018-05" db="EMBL/GenBank/DDBJ databases">
        <authorList>
            <person name="Lanie J.A."/>
            <person name="Ng W.-L."/>
            <person name="Kazmierczak K.M."/>
            <person name="Andrzejewski T.M."/>
            <person name="Davidsen T.M."/>
            <person name="Wayne K.J."/>
            <person name="Tettelin H."/>
            <person name="Glass J.I."/>
            <person name="Rusch D."/>
            <person name="Podicherti R."/>
            <person name="Tsui H.-C.T."/>
            <person name="Winkler M.E."/>
        </authorList>
    </citation>
    <scope>NUCLEOTIDE SEQUENCE</scope>
</reference>
<organism evidence="1">
    <name type="scientific">marine metagenome</name>
    <dbReference type="NCBI Taxonomy" id="408172"/>
    <lineage>
        <taxon>unclassified sequences</taxon>
        <taxon>metagenomes</taxon>
        <taxon>ecological metagenomes</taxon>
    </lineage>
</organism>
<dbReference type="EMBL" id="UINC01133512">
    <property type="protein sequence ID" value="SVD16490.1"/>
    <property type="molecule type" value="Genomic_DNA"/>
</dbReference>
<name>A0A382T2U1_9ZZZZ</name>
<accession>A0A382T2U1</accession>
<evidence type="ECO:0000313" key="1">
    <source>
        <dbReference type="EMBL" id="SVD16490.1"/>
    </source>
</evidence>
<feature type="non-terminal residue" evidence="1">
    <location>
        <position position="1"/>
    </location>
</feature>
<proteinExistence type="predicted"/>
<dbReference type="AlphaFoldDB" id="A0A382T2U1"/>
<gene>
    <name evidence="1" type="ORF">METZ01_LOCUS369344</name>
</gene>
<protein>
    <submittedName>
        <fullName evidence="1">Uncharacterized protein</fullName>
    </submittedName>
</protein>
<sequence length="112" mass="12898">PVITERESVYIRDQLFYVGAGALRQRQQNMAAAYLDPASEGAHDLMYEHGIDYVVVPQWLNRPALLSRQLRWREPARLPQYSRFSDAKYLELVADFDGAQVWQLKDEVGGSQ</sequence>